<organism evidence="3 4">
    <name type="scientific">Mucilaginibacter conchicola</name>
    <dbReference type="NCBI Taxonomy" id="2303333"/>
    <lineage>
        <taxon>Bacteria</taxon>
        <taxon>Pseudomonadati</taxon>
        <taxon>Bacteroidota</taxon>
        <taxon>Sphingobacteriia</taxon>
        <taxon>Sphingobacteriales</taxon>
        <taxon>Sphingobacteriaceae</taxon>
        <taxon>Mucilaginibacter</taxon>
    </lineage>
</organism>
<name>A0A372NR02_9SPHI</name>
<dbReference type="Pfam" id="PF08401">
    <property type="entry name" value="ArdcN"/>
    <property type="match status" value="1"/>
</dbReference>
<evidence type="ECO:0000259" key="1">
    <source>
        <dbReference type="Pfam" id="PF08401"/>
    </source>
</evidence>
<dbReference type="AlphaFoldDB" id="A0A372NR02"/>
<gene>
    <name evidence="3" type="ORF">D0C36_19195</name>
</gene>
<sequence>MSKNFKPLHEQIAARLIEELKAGTSVFQKPWKDSDAPAFSIPLNPTTGKNYRGMNALWLAMQGHTDPRWMTLKQADFAGYQVEKGAKATMINFVKTTDIQAIRDGISGEKILDENGKTQTRTIELDKPMITNAWVFNAEQIRGIPPLAEHLQEKAAEQSWQPVEKAEQMLQDSGAIIHHGGNEAFYNKKSDEIQLPSKEQFENETQYYAVALHEVGHWSGHESRLNRPMDGKFGSEAYAREELRAEIASLMLGSELKIGHNFGQHAAYVNSWVKILKDEPFELFRASADAQKIFDFMMSIGQKQELKQTRQPDQVLKKGDEIAYNNDTYKVLDKKGRNFTVESTEGGKFKLTRQDGLYQSLVDAKYNGQREELQVNEEQQQTNKIGR</sequence>
<evidence type="ECO:0000313" key="3">
    <source>
        <dbReference type="EMBL" id="RFZ91070.1"/>
    </source>
</evidence>
<dbReference type="Proteomes" id="UP000264217">
    <property type="component" value="Unassembled WGS sequence"/>
</dbReference>
<proteinExistence type="predicted"/>
<evidence type="ECO:0000313" key="4">
    <source>
        <dbReference type="Proteomes" id="UP000264217"/>
    </source>
</evidence>
<dbReference type="GO" id="GO:0003697">
    <property type="term" value="F:single-stranded DNA binding"/>
    <property type="evidence" value="ECO:0007669"/>
    <property type="project" value="InterPro"/>
</dbReference>
<dbReference type="OrthoDB" id="9792687at2"/>
<dbReference type="InterPro" id="IPR013610">
    <property type="entry name" value="ArdC_N"/>
</dbReference>
<dbReference type="RefSeq" id="WP_117393272.1">
    <property type="nucleotide sequence ID" value="NZ_QWDC01000003.1"/>
</dbReference>
<feature type="domain" description="N-terminal" evidence="1">
    <location>
        <begin position="7"/>
        <end position="136"/>
    </location>
</feature>
<dbReference type="EMBL" id="QWDC01000003">
    <property type="protein sequence ID" value="RFZ91070.1"/>
    <property type="molecule type" value="Genomic_DNA"/>
</dbReference>
<accession>A0A372NR02</accession>
<keyword evidence="4" id="KW-1185">Reference proteome</keyword>
<protein>
    <submittedName>
        <fullName evidence="3">DUF1738 domain-containing protein</fullName>
    </submittedName>
</protein>
<dbReference type="Pfam" id="PF18818">
    <property type="entry name" value="MPTase-PolyVal"/>
    <property type="match status" value="1"/>
</dbReference>
<dbReference type="InterPro" id="IPR041459">
    <property type="entry name" value="MPTase-PolyVal"/>
</dbReference>
<reference evidence="3 4" key="1">
    <citation type="submission" date="2018-08" db="EMBL/GenBank/DDBJ databases">
        <title>Mucilaginibacter sp. MYSH2.</title>
        <authorList>
            <person name="Seo T."/>
        </authorList>
    </citation>
    <scope>NUCLEOTIDE SEQUENCE [LARGE SCALE GENOMIC DNA]</scope>
    <source>
        <strain evidence="3 4">MYSH2</strain>
    </source>
</reference>
<comment type="caution">
    <text evidence="3">The sequence shown here is derived from an EMBL/GenBank/DDBJ whole genome shotgun (WGS) entry which is preliminary data.</text>
</comment>
<feature type="domain" description="Polyvalent protein metallopeptidase" evidence="2">
    <location>
        <begin position="164"/>
        <end position="288"/>
    </location>
</feature>
<evidence type="ECO:0000259" key="2">
    <source>
        <dbReference type="Pfam" id="PF18818"/>
    </source>
</evidence>